<dbReference type="AlphaFoldDB" id="A0A3M7S928"/>
<proteinExistence type="predicted"/>
<comment type="caution">
    <text evidence="1">The sequence shown here is derived from an EMBL/GenBank/DDBJ whole genome shotgun (WGS) entry which is preliminary data.</text>
</comment>
<accession>A0A3M7S928</accession>
<evidence type="ECO:0000313" key="1">
    <source>
        <dbReference type="EMBL" id="RNA32271.1"/>
    </source>
</evidence>
<evidence type="ECO:0000313" key="2">
    <source>
        <dbReference type="Proteomes" id="UP000276133"/>
    </source>
</evidence>
<reference evidence="1 2" key="1">
    <citation type="journal article" date="2018" name="Sci. Rep.">
        <title>Genomic signatures of local adaptation to the degree of environmental predictability in rotifers.</title>
        <authorList>
            <person name="Franch-Gras L."/>
            <person name="Hahn C."/>
            <person name="Garcia-Roger E.M."/>
            <person name="Carmona M.J."/>
            <person name="Serra M."/>
            <person name="Gomez A."/>
        </authorList>
    </citation>
    <scope>NUCLEOTIDE SEQUENCE [LARGE SCALE GENOMIC DNA]</scope>
    <source>
        <strain evidence="1">HYR1</strain>
    </source>
</reference>
<dbReference type="Proteomes" id="UP000276133">
    <property type="component" value="Unassembled WGS sequence"/>
</dbReference>
<dbReference type="EMBL" id="REGN01001822">
    <property type="protein sequence ID" value="RNA32271.1"/>
    <property type="molecule type" value="Genomic_DNA"/>
</dbReference>
<organism evidence="1 2">
    <name type="scientific">Brachionus plicatilis</name>
    <name type="common">Marine rotifer</name>
    <name type="synonym">Brachionus muelleri</name>
    <dbReference type="NCBI Taxonomy" id="10195"/>
    <lineage>
        <taxon>Eukaryota</taxon>
        <taxon>Metazoa</taxon>
        <taxon>Spiralia</taxon>
        <taxon>Gnathifera</taxon>
        <taxon>Rotifera</taxon>
        <taxon>Eurotatoria</taxon>
        <taxon>Monogononta</taxon>
        <taxon>Pseudotrocha</taxon>
        <taxon>Ploima</taxon>
        <taxon>Brachionidae</taxon>
        <taxon>Brachionus</taxon>
    </lineage>
</organism>
<gene>
    <name evidence="1" type="ORF">BpHYR1_036960</name>
</gene>
<protein>
    <submittedName>
        <fullName evidence="1">Uncharacterized protein</fullName>
    </submittedName>
</protein>
<name>A0A3M7S928_BRAPC</name>
<keyword evidence="2" id="KW-1185">Reference proteome</keyword>
<sequence length="62" mass="7348">MYSQCLKSKKKFPKNFTNIFQFWLLHVIDNYTQNEKEPNVTNGVTNHEPCINFAIKNTNNIE</sequence>